<sequence>MIQRQFFDFGGIAYSAGEQRKEKKKRGRGCVGFFLPRLNGKSIFPIYGVFLLAATDTVVGWEEGRKEGTSRWKEKRLVWSPHHHPTTTTITIVIAASQFILRDIRNENVFALYLSINPLPPHVPPSSLTHSLTHSLSPRLKKAKSPRRGGKPIAGLSEYSGGVWIKWRKEAREEKGKGKG</sequence>
<accession>A0A3N4K2G7</accession>
<organism evidence="2 3">
    <name type="scientific">Choiromyces venosus 120613-1</name>
    <dbReference type="NCBI Taxonomy" id="1336337"/>
    <lineage>
        <taxon>Eukaryota</taxon>
        <taxon>Fungi</taxon>
        <taxon>Dikarya</taxon>
        <taxon>Ascomycota</taxon>
        <taxon>Pezizomycotina</taxon>
        <taxon>Pezizomycetes</taxon>
        <taxon>Pezizales</taxon>
        <taxon>Tuberaceae</taxon>
        <taxon>Choiromyces</taxon>
    </lineage>
</organism>
<feature type="compositionally biased region" description="Basic residues" evidence="1">
    <location>
        <begin position="139"/>
        <end position="150"/>
    </location>
</feature>
<dbReference type="AlphaFoldDB" id="A0A3N4K2G7"/>
<gene>
    <name evidence="2" type="ORF">L873DRAFT_856504</name>
</gene>
<evidence type="ECO:0000256" key="1">
    <source>
        <dbReference type="SAM" id="MobiDB-lite"/>
    </source>
</evidence>
<protein>
    <submittedName>
        <fullName evidence="2">Uncharacterized protein</fullName>
    </submittedName>
</protein>
<name>A0A3N4K2G7_9PEZI</name>
<evidence type="ECO:0000313" key="2">
    <source>
        <dbReference type="EMBL" id="RPB00085.1"/>
    </source>
</evidence>
<dbReference type="EMBL" id="ML120383">
    <property type="protein sequence ID" value="RPB00085.1"/>
    <property type="molecule type" value="Genomic_DNA"/>
</dbReference>
<keyword evidence="3" id="KW-1185">Reference proteome</keyword>
<feature type="compositionally biased region" description="Low complexity" evidence="1">
    <location>
        <begin position="127"/>
        <end position="138"/>
    </location>
</feature>
<evidence type="ECO:0000313" key="3">
    <source>
        <dbReference type="Proteomes" id="UP000276215"/>
    </source>
</evidence>
<dbReference type="Proteomes" id="UP000276215">
    <property type="component" value="Unassembled WGS sequence"/>
</dbReference>
<proteinExistence type="predicted"/>
<reference evidence="2 3" key="1">
    <citation type="journal article" date="2018" name="Nat. Ecol. Evol.">
        <title>Pezizomycetes genomes reveal the molecular basis of ectomycorrhizal truffle lifestyle.</title>
        <authorList>
            <person name="Murat C."/>
            <person name="Payen T."/>
            <person name="Noel B."/>
            <person name="Kuo A."/>
            <person name="Morin E."/>
            <person name="Chen J."/>
            <person name="Kohler A."/>
            <person name="Krizsan K."/>
            <person name="Balestrini R."/>
            <person name="Da Silva C."/>
            <person name="Montanini B."/>
            <person name="Hainaut M."/>
            <person name="Levati E."/>
            <person name="Barry K.W."/>
            <person name="Belfiori B."/>
            <person name="Cichocki N."/>
            <person name="Clum A."/>
            <person name="Dockter R.B."/>
            <person name="Fauchery L."/>
            <person name="Guy J."/>
            <person name="Iotti M."/>
            <person name="Le Tacon F."/>
            <person name="Lindquist E.A."/>
            <person name="Lipzen A."/>
            <person name="Malagnac F."/>
            <person name="Mello A."/>
            <person name="Molinier V."/>
            <person name="Miyauchi S."/>
            <person name="Poulain J."/>
            <person name="Riccioni C."/>
            <person name="Rubini A."/>
            <person name="Sitrit Y."/>
            <person name="Splivallo R."/>
            <person name="Traeger S."/>
            <person name="Wang M."/>
            <person name="Zifcakova L."/>
            <person name="Wipf D."/>
            <person name="Zambonelli A."/>
            <person name="Paolocci F."/>
            <person name="Nowrousian M."/>
            <person name="Ottonello S."/>
            <person name="Baldrian P."/>
            <person name="Spatafora J.W."/>
            <person name="Henrissat B."/>
            <person name="Nagy L.G."/>
            <person name="Aury J.M."/>
            <person name="Wincker P."/>
            <person name="Grigoriev I.V."/>
            <person name="Bonfante P."/>
            <person name="Martin F.M."/>
        </authorList>
    </citation>
    <scope>NUCLEOTIDE SEQUENCE [LARGE SCALE GENOMIC DNA]</scope>
    <source>
        <strain evidence="2 3">120613-1</strain>
    </source>
</reference>
<feature type="region of interest" description="Disordered" evidence="1">
    <location>
        <begin position="127"/>
        <end position="156"/>
    </location>
</feature>